<name>A0A2T1C6P0_9CYAN</name>
<evidence type="ECO:0000256" key="9">
    <source>
        <dbReference type="HAMAP-Rule" id="MF_00024"/>
    </source>
</evidence>
<organism evidence="10 11">
    <name type="scientific">Merismopedia glauca CCAP 1448/3</name>
    <dbReference type="NCBI Taxonomy" id="1296344"/>
    <lineage>
        <taxon>Bacteria</taxon>
        <taxon>Bacillati</taxon>
        <taxon>Cyanobacteriota</taxon>
        <taxon>Cyanophyceae</taxon>
        <taxon>Synechococcales</taxon>
        <taxon>Merismopediaceae</taxon>
        <taxon>Merismopedia</taxon>
    </lineage>
</organism>
<dbReference type="GO" id="GO:0009236">
    <property type="term" value="P:cobalamin biosynthetic process"/>
    <property type="evidence" value="ECO:0007669"/>
    <property type="project" value="UniProtKB-UniRule"/>
</dbReference>
<evidence type="ECO:0000256" key="6">
    <source>
        <dbReference type="ARBA" id="ARBA00022692"/>
    </source>
</evidence>
<comment type="caution">
    <text evidence="10">The sequence shown here is derived from an EMBL/GenBank/DDBJ whole genome shotgun (WGS) entry which is preliminary data.</text>
</comment>
<feature type="transmembrane region" description="Helical" evidence="9">
    <location>
        <begin position="298"/>
        <end position="318"/>
    </location>
</feature>
<dbReference type="NCBIfam" id="TIGR00380">
    <property type="entry name" value="cobal_cbiB"/>
    <property type="match status" value="1"/>
</dbReference>
<dbReference type="GO" id="GO:0048472">
    <property type="term" value="F:threonine-phosphate decarboxylase activity"/>
    <property type="evidence" value="ECO:0007669"/>
    <property type="project" value="InterPro"/>
</dbReference>
<dbReference type="EMBL" id="PVWJ01000021">
    <property type="protein sequence ID" value="PSB03942.1"/>
    <property type="molecule type" value="Genomic_DNA"/>
</dbReference>
<dbReference type="OrthoDB" id="9811967at2"/>
<evidence type="ECO:0000256" key="7">
    <source>
        <dbReference type="ARBA" id="ARBA00022989"/>
    </source>
</evidence>
<accession>A0A2T1C6P0</accession>
<dbReference type="AlphaFoldDB" id="A0A2T1C6P0"/>
<dbReference type="Proteomes" id="UP000238762">
    <property type="component" value="Unassembled WGS sequence"/>
</dbReference>
<comment type="similarity">
    <text evidence="3 9">Belongs to the CobD/CbiB family.</text>
</comment>
<evidence type="ECO:0000256" key="2">
    <source>
        <dbReference type="ARBA" id="ARBA00004953"/>
    </source>
</evidence>
<keyword evidence="5 9" id="KW-0169">Cobalamin biosynthesis</keyword>
<feature type="transmembrane region" description="Helical" evidence="9">
    <location>
        <begin position="81"/>
        <end position="100"/>
    </location>
</feature>
<evidence type="ECO:0000313" key="11">
    <source>
        <dbReference type="Proteomes" id="UP000238762"/>
    </source>
</evidence>
<sequence>MGSGYIYVLILAALIDFALADPQNWLHPVQVMGKLISFFSEMAIKYFQQPKLRRLCGVALGILLIGGSALVGWGVEQLCRQLPLVIGVVAESVILASCFAGRGLRLAAIDVLTPLEQGNISAARQKLSLYVGRDPENLSESEILRAVLETVTENAVDGVMAPLFYAVVGGLPLALAYKAASTLDSMIGYRNEPYTDLGWFSARLEDYLTWLPCRLTVATLGLMTGKSKLVWSLCDRDARKDPSPNSGWSECSYAAILGVQLGGTNWYQGTPKSKPLLGDALFPITPSSIFEALRLTRYCFLTWLAIGIATLLAFRRFIP</sequence>
<evidence type="ECO:0000256" key="8">
    <source>
        <dbReference type="ARBA" id="ARBA00023136"/>
    </source>
</evidence>
<evidence type="ECO:0000256" key="4">
    <source>
        <dbReference type="ARBA" id="ARBA00022475"/>
    </source>
</evidence>
<dbReference type="Pfam" id="PF03186">
    <property type="entry name" value="CobD_Cbib"/>
    <property type="match status" value="1"/>
</dbReference>
<comment type="pathway">
    <text evidence="2 9">Cofactor biosynthesis; adenosylcobalamin biosynthesis.</text>
</comment>
<keyword evidence="6 9" id="KW-0812">Transmembrane</keyword>
<dbReference type="PANTHER" id="PTHR34308">
    <property type="entry name" value="COBALAMIN BIOSYNTHESIS PROTEIN CBIB"/>
    <property type="match status" value="1"/>
</dbReference>
<reference evidence="10 11" key="2">
    <citation type="submission" date="2018-03" db="EMBL/GenBank/DDBJ databases">
        <title>The ancient ancestry and fast evolution of plastids.</title>
        <authorList>
            <person name="Moore K.R."/>
            <person name="Magnabosco C."/>
            <person name="Momper L."/>
            <person name="Gold D.A."/>
            <person name="Bosak T."/>
            <person name="Fournier G.P."/>
        </authorList>
    </citation>
    <scope>NUCLEOTIDE SEQUENCE [LARGE SCALE GENOMIC DNA]</scope>
    <source>
        <strain evidence="10 11">CCAP 1448/3</strain>
    </source>
</reference>
<dbReference type="GO" id="GO:0015420">
    <property type="term" value="F:ABC-type vitamin B12 transporter activity"/>
    <property type="evidence" value="ECO:0007669"/>
    <property type="project" value="UniProtKB-UniRule"/>
</dbReference>
<dbReference type="RefSeq" id="WP_106287777.1">
    <property type="nucleotide sequence ID" value="NZ_CAWNTC010000230.1"/>
</dbReference>
<dbReference type="PANTHER" id="PTHR34308:SF1">
    <property type="entry name" value="COBALAMIN BIOSYNTHESIS PROTEIN CBIB"/>
    <property type="match status" value="1"/>
</dbReference>
<feature type="transmembrane region" description="Helical" evidence="9">
    <location>
        <begin position="55"/>
        <end position="75"/>
    </location>
</feature>
<comment type="subcellular location">
    <subcellularLocation>
        <location evidence="1 9">Cell membrane</location>
        <topology evidence="1 9">Multi-pass membrane protein</topology>
    </subcellularLocation>
</comment>
<evidence type="ECO:0000256" key="5">
    <source>
        <dbReference type="ARBA" id="ARBA00022573"/>
    </source>
</evidence>
<keyword evidence="11" id="KW-1185">Reference proteome</keyword>
<protein>
    <recommendedName>
        <fullName evidence="9">Cobalamin biosynthesis protein CobD</fullName>
    </recommendedName>
</protein>
<evidence type="ECO:0000256" key="3">
    <source>
        <dbReference type="ARBA" id="ARBA00006263"/>
    </source>
</evidence>
<keyword evidence="8 9" id="KW-0472">Membrane</keyword>
<comment type="caution">
    <text evidence="9">Lacks conserved residue(s) required for the propagation of feature annotation.</text>
</comment>
<dbReference type="GO" id="GO:0005886">
    <property type="term" value="C:plasma membrane"/>
    <property type="evidence" value="ECO:0007669"/>
    <property type="project" value="UniProtKB-SubCell"/>
</dbReference>
<dbReference type="HAMAP" id="MF_00024">
    <property type="entry name" value="CobD_CbiB"/>
    <property type="match status" value="1"/>
</dbReference>
<keyword evidence="4 9" id="KW-1003">Cell membrane</keyword>
<reference evidence="10 11" key="1">
    <citation type="submission" date="2018-02" db="EMBL/GenBank/DDBJ databases">
        <authorList>
            <person name="Cohen D.B."/>
            <person name="Kent A.D."/>
        </authorList>
    </citation>
    <scope>NUCLEOTIDE SEQUENCE [LARGE SCALE GENOMIC DNA]</scope>
    <source>
        <strain evidence="10 11">CCAP 1448/3</strain>
    </source>
</reference>
<keyword evidence="7 9" id="KW-1133">Transmembrane helix</keyword>
<dbReference type="UniPathway" id="UPA00148"/>
<gene>
    <name evidence="9" type="primary">cobD</name>
    <name evidence="10" type="ORF">C7B64_06140</name>
</gene>
<evidence type="ECO:0000256" key="1">
    <source>
        <dbReference type="ARBA" id="ARBA00004651"/>
    </source>
</evidence>
<evidence type="ECO:0000313" key="10">
    <source>
        <dbReference type="EMBL" id="PSB03942.1"/>
    </source>
</evidence>
<proteinExistence type="inferred from homology"/>
<comment type="function">
    <text evidence="9">Converts cobyric acid to cobinamide by the addition of aminopropanol on the F carboxylic group.</text>
</comment>
<dbReference type="InterPro" id="IPR004485">
    <property type="entry name" value="Cobalamin_biosynth_CobD/CbiB"/>
</dbReference>